<comment type="caution">
    <text evidence="1">The sequence shown here is derived from an EMBL/GenBank/DDBJ whole genome shotgun (WGS) entry which is preliminary data.</text>
</comment>
<dbReference type="RefSeq" id="WP_280561654.1">
    <property type="nucleotide sequence ID" value="NZ_JAROYJ010000008.1"/>
</dbReference>
<dbReference type="Pfam" id="PF11673">
    <property type="entry name" value="DUF3269"/>
    <property type="match status" value="1"/>
</dbReference>
<proteinExistence type="predicted"/>
<sequence>MGLVDGYKNKYYLYRENNEKVISVIPLAPNVNNVGNLTGAYFAGTEKNMTDDELMSFKGVHNLYYEHELGSQMNIFDL</sequence>
<accession>A0ABT6J090</accession>
<dbReference type="EMBL" id="JAROYR010000007">
    <property type="protein sequence ID" value="MDH5157930.1"/>
    <property type="molecule type" value="Genomic_DNA"/>
</dbReference>
<evidence type="ECO:0000313" key="1">
    <source>
        <dbReference type="EMBL" id="MDH5157930.1"/>
    </source>
</evidence>
<reference evidence="1 2" key="1">
    <citation type="submission" date="2023-03" db="EMBL/GenBank/DDBJ databases">
        <title>Bacterial isolates from washroom surfaces on a university campus.</title>
        <authorList>
            <person name="Holman D.B."/>
            <person name="Gzyl K.E."/>
            <person name="Taheri A.E."/>
        </authorList>
    </citation>
    <scope>NUCLEOTIDE SEQUENCE [LARGE SCALE GENOMIC DNA]</scope>
    <source>
        <strain evidence="1 2">RD01</strain>
    </source>
</reference>
<dbReference type="InterPro" id="IPR021687">
    <property type="entry name" value="DUF3269"/>
</dbReference>
<gene>
    <name evidence="1" type="ORF">P5X59_06290</name>
</gene>
<name>A0ABT6J090_9STAP</name>
<keyword evidence="2" id="KW-1185">Reference proteome</keyword>
<dbReference type="Proteomes" id="UP001159200">
    <property type="component" value="Unassembled WGS sequence"/>
</dbReference>
<evidence type="ECO:0000313" key="2">
    <source>
        <dbReference type="Proteomes" id="UP001159200"/>
    </source>
</evidence>
<organism evidence="1 2">
    <name type="scientific">Staphylococcus cohnii</name>
    <dbReference type="NCBI Taxonomy" id="29382"/>
    <lineage>
        <taxon>Bacteria</taxon>
        <taxon>Bacillati</taxon>
        <taxon>Bacillota</taxon>
        <taxon>Bacilli</taxon>
        <taxon>Bacillales</taxon>
        <taxon>Staphylococcaceae</taxon>
        <taxon>Staphylococcus</taxon>
        <taxon>Staphylococcus cohnii species complex</taxon>
    </lineage>
</organism>
<protein>
    <submittedName>
        <fullName evidence="1">DUF3269 family protein</fullName>
    </submittedName>
</protein>